<protein>
    <submittedName>
        <fullName evidence="5">Fic family protein</fullName>
    </submittedName>
</protein>
<keyword evidence="2" id="KW-0067">ATP-binding</keyword>
<evidence type="ECO:0000256" key="1">
    <source>
        <dbReference type="PIRSR" id="PIRSR640198-1"/>
    </source>
</evidence>
<organism evidence="5 6">
    <name type="scientific">Microbacterium immunditiarum</name>
    <dbReference type="NCBI Taxonomy" id="337480"/>
    <lineage>
        <taxon>Bacteria</taxon>
        <taxon>Bacillati</taxon>
        <taxon>Actinomycetota</taxon>
        <taxon>Actinomycetes</taxon>
        <taxon>Micrococcales</taxon>
        <taxon>Microbacteriaceae</taxon>
        <taxon>Microbacterium</taxon>
    </lineage>
</organism>
<dbReference type="SUPFAM" id="SSF140931">
    <property type="entry name" value="Fic-like"/>
    <property type="match status" value="1"/>
</dbReference>
<dbReference type="InterPro" id="IPR011991">
    <property type="entry name" value="ArsR-like_HTH"/>
</dbReference>
<evidence type="ECO:0000256" key="3">
    <source>
        <dbReference type="SAM" id="MobiDB-lite"/>
    </source>
</evidence>
<dbReference type="PANTHER" id="PTHR13504">
    <property type="entry name" value="FIDO DOMAIN-CONTAINING PROTEIN DDB_G0283145"/>
    <property type="match status" value="1"/>
</dbReference>
<dbReference type="InterPro" id="IPR036388">
    <property type="entry name" value="WH-like_DNA-bd_sf"/>
</dbReference>
<gene>
    <name evidence="5" type="ORF">BJ991_002978</name>
</gene>
<dbReference type="SUPFAM" id="SSF46785">
    <property type="entry name" value="Winged helix' DNA-binding domain"/>
    <property type="match status" value="1"/>
</dbReference>
<keyword evidence="2" id="KW-0547">Nucleotide-binding</keyword>
<dbReference type="InterPro" id="IPR005471">
    <property type="entry name" value="Tscrpt_reg_IclR_N"/>
</dbReference>
<dbReference type="AlphaFoldDB" id="A0A7Y9KKL0"/>
<feature type="active site" evidence="1">
    <location>
        <position position="215"/>
    </location>
</feature>
<dbReference type="EMBL" id="JACCBV010000001">
    <property type="protein sequence ID" value="NYE20950.1"/>
    <property type="molecule type" value="Genomic_DNA"/>
</dbReference>
<dbReference type="GO" id="GO:0005524">
    <property type="term" value="F:ATP binding"/>
    <property type="evidence" value="ECO:0007669"/>
    <property type="project" value="UniProtKB-KW"/>
</dbReference>
<dbReference type="RefSeq" id="WP_179491267.1">
    <property type="nucleotide sequence ID" value="NZ_JACCBV010000001.1"/>
</dbReference>
<dbReference type="Pfam" id="PF09339">
    <property type="entry name" value="HTH_IclR"/>
    <property type="match status" value="1"/>
</dbReference>
<feature type="domain" description="Fido" evidence="4">
    <location>
        <begin position="135"/>
        <end position="280"/>
    </location>
</feature>
<dbReference type="InterPro" id="IPR036597">
    <property type="entry name" value="Fido-like_dom_sf"/>
</dbReference>
<dbReference type="InterPro" id="IPR040198">
    <property type="entry name" value="Fido_containing"/>
</dbReference>
<dbReference type="Gene3D" id="1.10.10.10">
    <property type="entry name" value="Winged helix-like DNA-binding domain superfamily/Winged helix DNA-binding domain"/>
    <property type="match status" value="1"/>
</dbReference>
<dbReference type="Gene3D" id="1.10.3290.10">
    <property type="entry name" value="Fido-like domain"/>
    <property type="match status" value="1"/>
</dbReference>
<dbReference type="InterPro" id="IPR036390">
    <property type="entry name" value="WH_DNA-bd_sf"/>
</dbReference>
<keyword evidence="6" id="KW-1185">Reference proteome</keyword>
<dbReference type="PROSITE" id="PS51459">
    <property type="entry name" value="FIDO"/>
    <property type="match status" value="1"/>
</dbReference>
<dbReference type="Proteomes" id="UP000576969">
    <property type="component" value="Unassembled WGS sequence"/>
</dbReference>
<evidence type="ECO:0000256" key="2">
    <source>
        <dbReference type="PIRSR" id="PIRSR640198-2"/>
    </source>
</evidence>
<evidence type="ECO:0000313" key="5">
    <source>
        <dbReference type="EMBL" id="NYE20950.1"/>
    </source>
</evidence>
<comment type="caution">
    <text evidence="5">The sequence shown here is derived from an EMBL/GenBank/DDBJ whole genome shotgun (WGS) entry which is preliminary data.</text>
</comment>
<dbReference type="GO" id="GO:0006355">
    <property type="term" value="P:regulation of DNA-templated transcription"/>
    <property type="evidence" value="ECO:0007669"/>
    <property type="project" value="InterPro"/>
</dbReference>
<sequence>MAHYVERLWNPGDESGFGLSRRDRQPGRYRAYVPDELGTMLPHLGEEARTAAEDALVVLGRADERLGDRGRFLSHLLIRSESISSSWIEGNRVTPKKLAIAEALQQGPRVALDVIGNVRATERAIERLADRTRPITVNDIEDLQHIIEPGLAGGIRTEQNWVGGSGYSPLRADFVPPPESEVRRLLEDLAGFVTVTVGNPVVRAAIAHAQFETIHPFTDGNGRTGRALIHTVLARADALRFVLIPISTVFAGETDAYLDGLDAYREIPPRVDDWIVGFSSAVERAAGNAVRLAAEVEELDERIVERLIAYRASRGVKPARPRSDAVTLKVLQNLANEPVLTVERVAERWGTSPSAAYRALTELAEAGILGRTKDQKGKLVCYTADEHLGLVALTERSNRVGGYDTASRRPALGPGRPPFDQVGHLLRTTGPSS</sequence>
<dbReference type="InterPro" id="IPR003812">
    <property type="entry name" value="Fido"/>
</dbReference>
<feature type="binding site" evidence="2">
    <location>
        <begin position="219"/>
        <end position="226"/>
    </location>
    <ligand>
        <name>ATP</name>
        <dbReference type="ChEBI" id="CHEBI:30616"/>
    </ligand>
</feature>
<accession>A0A7Y9KKL0</accession>
<evidence type="ECO:0000313" key="6">
    <source>
        <dbReference type="Proteomes" id="UP000576969"/>
    </source>
</evidence>
<evidence type="ECO:0000259" key="4">
    <source>
        <dbReference type="PROSITE" id="PS51459"/>
    </source>
</evidence>
<reference evidence="5 6" key="1">
    <citation type="submission" date="2020-07" db="EMBL/GenBank/DDBJ databases">
        <title>Sequencing the genomes of 1000 actinobacteria strains.</title>
        <authorList>
            <person name="Klenk H.-P."/>
        </authorList>
    </citation>
    <scope>NUCLEOTIDE SEQUENCE [LARGE SCALE GENOMIC DNA]</scope>
    <source>
        <strain evidence="5 6">DSM 24662</strain>
    </source>
</reference>
<feature type="region of interest" description="Disordered" evidence="3">
    <location>
        <begin position="401"/>
        <end position="433"/>
    </location>
</feature>
<dbReference type="CDD" id="cd00090">
    <property type="entry name" value="HTH_ARSR"/>
    <property type="match status" value="1"/>
</dbReference>
<dbReference type="PANTHER" id="PTHR13504:SF38">
    <property type="entry name" value="FIDO DOMAIN-CONTAINING PROTEIN"/>
    <property type="match status" value="1"/>
</dbReference>
<name>A0A7Y9KKL0_9MICO</name>
<dbReference type="GO" id="GO:0003677">
    <property type="term" value="F:DNA binding"/>
    <property type="evidence" value="ECO:0007669"/>
    <property type="project" value="InterPro"/>
</dbReference>
<proteinExistence type="predicted"/>
<dbReference type="Pfam" id="PF02661">
    <property type="entry name" value="Fic"/>
    <property type="match status" value="1"/>
</dbReference>